<evidence type="ECO:0000256" key="1">
    <source>
        <dbReference type="SAM" id="Phobius"/>
    </source>
</evidence>
<gene>
    <name evidence="2" type="ORF">RM552_08665</name>
</gene>
<feature type="transmembrane region" description="Helical" evidence="1">
    <location>
        <begin position="54"/>
        <end position="71"/>
    </location>
</feature>
<accession>A0ABU2ZRG5</accession>
<proteinExistence type="predicted"/>
<dbReference type="RefSeq" id="WP_311368429.1">
    <property type="nucleotide sequence ID" value="NZ_JAVRHX010000002.1"/>
</dbReference>
<evidence type="ECO:0000313" key="3">
    <source>
        <dbReference type="Proteomes" id="UP001253545"/>
    </source>
</evidence>
<keyword evidence="1" id="KW-1133">Transmembrane helix</keyword>
<dbReference type="EMBL" id="JAVRHX010000002">
    <property type="protein sequence ID" value="MDT0594909.1"/>
    <property type="molecule type" value="Genomic_DNA"/>
</dbReference>
<keyword evidence="3" id="KW-1185">Reference proteome</keyword>
<dbReference type="Proteomes" id="UP001253545">
    <property type="component" value="Unassembled WGS sequence"/>
</dbReference>
<keyword evidence="1" id="KW-0472">Membrane</keyword>
<reference evidence="2 3" key="1">
    <citation type="submission" date="2023-09" db="EMBL/GenBank/DDBJ databases">
        <authorList>
            <person name="Rey-Velasco X."/>
        </authorList>
    </citation>
    <scope>NUCLEOTIDE SEQUENCE [LARGE SCALE GENOMIC DNA]</scope>
    <source>
        <strain evidence="2 3">P117</strain>
    </source>
</reference>
<comment type="caution">
    <text evidence="2">The sequence shown here is derived from an EMBL/GenBank/DDBJ whole genome shotgun (WGS) entry which is preliminary data.</text>
</comment>
<feature type="transmembrane region" description="Helical" evidence="1">
    <location>
        <begin position="14"/>
        <end position="34"/>
    </location>
</feature>
<sequence>MINARKKASFRKEVAYFFFFLLVINIALKLLGISSLEISDGTLAAQELAIKAKYFALPLVFLFCGMLFQYLSHAKSKEAESYELGGTNW</sequence>
<organism evidence="2 3">
    <name type="scientific">Glaciecola petra</name>
    <dbReference type="NCBI Taxonomy" id="3075602"/>
    <lineage>
        <taxon>Bacteria</taxon>
        <taxon>Pseudomonadati</taxon>
        <taxon>Pseudomonadota</taxon>
        <taxon>Gammaproteobacteria</taxon>
        <taxon>Alteromonadales</taxon>
        <taxon>Alteromonadaceae</taxon>
        <taxon>Glaciecola</taxon>
    </lineage>
</organism>
<name>A0ABU2ZRG5_9ALTE</name>
<evidence type="ECO:0000313" key="2">
    <source>
        <dbReference type="EMBL" id="MDT0594909.1"/>
    </source>
</evidence>
<protein>
    <submittedName>
        <fullName evidence="2">Uncharacterized protein</fullName>
    </submittedName>
</protein>
<keyword evidence="1" id="KW-0812">Transmembrane</keyword>